<accession>A0A9P0VVU6</accession>
<reference evidence="2" key="1">
    <citation type="submission" date="2022-03" db="EMBL/GenBank/DDBJ databases">
        <authorList>
            <person name="Legras J.-L."/>
            <person name="Devillers H."/>
            <person name="Grondin C."/>
        </authorList>
    </citation>
    <scope>NUCLEOTIDE SEQUENCE</scope>
    <source>
        <strain evidence="2">CLIB 1423</strain>
    </source>
</reference>
<proteinExistence type="predicted"/>
<sequence>MIRRYKSPKTYVFKVERSHGMNDIIETINEISNNERPTIDTMLDGPQPSGPKSANNGVQKSSYSEYTGFRFRKRLPVMDFPPTHLA</sequence>
<evidence type="ECO:0000256" key="1">
    <source>
        <dbReference type="SAM" id="MobiDB-lite"/>
    </source>
</evidence>
<protein>
    <submittedName>
        <fullName evidence="2">Uncharacterized protein</fullName>
    </submittedName>
</protein>
<dbReference type="EMBL" id="CAKXYY010000001">
    <property type="protein sequence ID" value="CAH2350385.1"/>
    <property type="molecule type" value="Genomic_DNA"/>
</dbReference>
<feature type="region of interest" description="Disordered" evidence="1">
    <location>
        <begin position="35"/>
        <end position="61"/>
    </location>
</feature>
<dbReference type="AlphaFoldDB" id="A0A9P0VVU6"/>
<comment type="caution">
    <text evidence="2">The sequence shown here is derived from an EMBL/GenBank/DDBJ whole genome shotgun (WGS) entry which is preliminary data.</text>
</comment>
<dbReference type="Proteomes" id="UP000837801">
    <property type="component" value="Unassembled WGS sequence"/>
</dbReference>
<gene>
    <name evidence="2" type="ORF">CLIB1423_01S08900</name>
</gene>
<name>A0A9P0VVU6_9ASCO</name>
<evidence type="ECO:0000313" key="3">
    <source>
        <dbReference type="Proteomes" id="UP000837801"/>
    </source>
</evidence>
<evidence type="ECO:0000313" key="2">
    <source>
        <dbReference type="EMBL" id="CAH2350385.1"/>
    </source>
</evidence>
<keyword evidence="3" id="KW-1185">Reference proteome</keyword>
<feature type="compositionally biased region" description="Polar residues" evidence="1">
    <location>
        <begin position="50"/>
        <end position="61"/>
    </location>
</feature>
<organism evidence="2 3">
    <name type="scientific">[Candida] railenensis</name>
    <dbReference type="NCBI Taxonomy" id="45579"/>
    <lineage>
        <taxon>Eukaryota</taxon>
        <taxon>Fungi</taxon>
        <taxon>Dikarya</taxon>
        <taxon>Ascomycota</taxon>
        <taxon>Saccharomycotina</taxon>
        <taxon>Pichiomycetes</taxon>
        <taxon>Debaryomycetaceae</taxon>
        <taxon>Kurtzmaniella</taxon>
    </lineage>
</organism>